<name>A0A4S8PQQ5_9ACTN</name>
<keyword evidence="4" id="KW-1185">Reference proteome</keyword>
<dbReference type="InterPro" id="IPR036380">
    <property type="entry name" value="Isochorismatase-like_sf"/>
</dbReference>
<gene>
    <name evidence="3" type="ORF">FAB82_25220</name>
</gene>
<dbReference type="EMBL" id="STGY01000083">
    <property type="protein sequence ID" value="THV33448.1"/>
    <property type="molecule type" value="Genomic_DNA"/>
</dbReference>
<reference evidence="4" key="1">
    <citation type="submission" date="2019-04" db="EMBL/GenBank/DDBJ databases">
        <title>Nocardioides xinjiangensis sp. nov.</title>
        <authorList>
            <person name="Liu S."/>
        </authorList>
    </citation>
    <scope>NUCLEOTIDE SEQUENCE [LARGE SCALE GENOMIC DNA]</scope>
    <source>
        <strain evidence="4">18</strain>
    </source>
</reference>
<dbReference type="InterPro" id="IPR050272">
    <property type="entry name" value="Isochorismatase-like_hydrls"/>
</dbReference>
<keyword evidence="1 3" id="KW-0378">Hydrolase</keyword>
<proteinExistence type="predicted"/>
<reference evidence="3 4" key="2">
    <citation type="submission" date="2019-05" db="EMBL/GenBank/DDBJ databases">
        <title>Glycomyces buryatensis sp. nov.</title>
        <authorList>
            <person name="Nikitina E."/>
        </authorList>
    </citation>
    <scope>NUCLEOTIDE SEQUENCE [LARGE SCALE GENOMIC DNA]</scope>
    <source>
        <strain evidence="3 4">18</strain>
    </source>
</reference>
<evidence type="ECO:0000313" key="3">
    <source>
        <dbReference type="EMBL" id="THV33448.1"/>
    </source>
</evidence>
<dbReference type="Gene3D" id="3.40.50.850">
    <property type="entry name" value="Isochorismatase-like"/>
    <property type="match status" value="1"/>
</dbReference>
<feature type="domain" description="Isochorismatase-like" evidence="2">
    <location>
        <begin position="11"/>
        <end position="165"/>
    </location>
</feature>
<dbReference type="PANTHER" id="PTHR43540">
    <property type="entry name" value="PEROXYUREIDOACRYLATE/UREIDOACRYLATE AMIDOHYDROLASE-RELATED"/>
    <property type="match status" value="1"/>
</dbReference>
<dbReference type="OrthoDB" id="9814140at2"/>
<comment type="caution">
    <text evidence="3">The sequence shown here is derived from an EMBL/GenBank/DDBJ whole genome shotgun (WGS) entry which is preliminary data.</text>
</comment>
<sequence length="174" mass="18344">METMQLDTPSTALLLIDLMPRIIARDTHPRTGTEVLGACLALAGAARRAGGLVVWVRVERPGVDQQPPGSDLAAECDPGPGKPVVVKRAWNAFHETELRETLVERGIETVVVAGLVTTFGVESAAQCASDYGYRVVLPTDAMAALSAEAHTFAEDLVFGSIGTVCASGDLTWAL</sequence>
<accession>A0A4S8PQQ5</accession>
<dbReference type="AlphaFoldDB" id="A0A4S8PQQ5"/>
<dbReference type="GO" id="GO:0016787">
    <property type="term" value="F:hydrolase activity"/>
    <property type="evidence" value="ECO:0007669"/>
    <property type="project" value="UniProtKB-KW"/>
</dbReference>
<protein>
    <submittedName>
        <fullName evidence="3">Cysteine hydrolase</fullName>
    </submittedName>
</protein>
<dbReference type="Proteomes" id="UP000308760">
    <property type="component" value="Unassembled WGS sequence"/>
</dbReference>
<evidence type="ECO:0000256" key="1">
    <source>
        <dbReference type="ARBA" id="ARBA00022801"/>
    </source>
</evidence>
<evidence type="ECO:0000313" key="4">
    <source>
        <dbReference type="Proteomes" id="UP000308760"/>
    </source>
</evidence>
<dbReference type="CDD" id="cd00431">
    <property type="entry name" value="cysteine_hydrolases"/>
    <property type="match status" value="1"/>
</dbReference>
<dbReference type="SUPFAM" id="SSF52499">
    <property type="entry name" value="Isochorismatase-like hydrolases"/>
    <property type="match status" value="1"/>
</dbReference>
<dbReference type="Pfam" id="PF00857">
    <property type="entry name" value="Isochorismatase"/>
    <property type="match status" value="1"/>
</dbReference>
<dbReference type="PANTHER" id="PTHR43540:SF7">
    <property type="entry name" value="ISOCHORISMATASE FAMILY PROTEIN YECD"/>
    <property type="match status" value="1"/>
</dbReference>
<organism evidence="3 4">
    <name type="scientific">Glycomyces buryatensis</name>
    <dbReference type="NCBI Taxonomy" id="2570927"/>
    <lineage>
        <taxon>Bacteria</taxon>
        <taxon>Bacillati</taxon>
        <taxon>Actinomycetota</taxon>
        <taxon>Actinomycetes</taxon>
        <taxon>Glycomycetales</taxon>
        <taxon>Glycomycetaceae</taxon>
        <taxon>Glycomyces</taxon>
    </lineage>
</organism>
<evidence type="ECO:0000259" key="2">
    <source>
        <dbReference type="Pfam" id="PF00857"/>
    </source>
</evidence>
<dbReference type="InterPro" id="IPR000868">
    <property type="entry name" value="Isochorismatase-like_dom"/>
</dbReference>